<dbReference type="InterPro" id="IPR001841">
    <property type="entry name" value="Znf_RING"/>
</dbReference>
<keyword evidence="2 4" id="KW-0863">Zinc-finger</keyword>
<dbReference type="InterPro" id="IPR013083">
    <property type="entry name" value="Znf_RING/FYVE/PHD"/>
</dbReference>
<evidence type="ECO:0000256" key="2">
    <source>
        <dbReference type="ARBA" id="ARBA00022771"/>
    </source>
</evidence>
<feature type="region of interest" description="Disordered" evidence="5">
    <location>
        <begin position="153"/>
        <end position="184"/>
    </location>
</feature>
<feature type="domain" description="RING-type" evidence="6">
    <location>
        <begin position="34"/>
        <end position="79"/>
    </location>
</feature>
<keyword evidence="3" id="KW-0862">Zinc</keyword>
<dbReference type="OrthoDB" id="8062037at2759"/>
<keyword evidence="8" id="KW-1185">Reference proteome</keyword>
<dbReference type="AlphaFoldDB" id="A0A7U2F1S1"/>
<dbReference type="Proteomes" id="UP000663193">
    <property type="component" value="Chromosome 6"/>
</dbReference>
<name>A0A7U2F1S1_PHANO</name>
<evidence type="ECO:0000259" key="6">
    <source>
        <dbReference type="PROSITE" id="PS50089"/>
    </source>
</evidence>
<dbReference type="SUPFAM" id="SSF57850">
    <property type="entry name" value="RING/U-box"/>
    <property type="match status" value="1"/>
</dbReference>
<gene>
    <name evidence="7" type="ORF">JI435_056750</name>
</gene>
<keyword evidence="1" id="KW-0479">Metal-binding</keyword>
<organism evidence="7 8">
    <name type="scientific">Phaeosphaeria nodorum (strain SN15 / ATCC MYA-4574 / FGSC 10173)</name>
    <name type="common">Glume blotch fungus</name>
    <name type="synonym">Parastagonospora nodorum</name>
    <dbReference type="NCBI Taxonomy" id="321614"/>
    <lineage>
        <taxon>Eukaryota</taxon>
        <taxon>Fungi</taxon>
        <taxon>Dikarya</taxon>
        <taxon>Ascomycota</taxon>
        <taxon>Pezizomycotina</taxon>
        <taxon>Dothideomycetes</taxon>
        <taxon>Pleosporomycetidae</taxon>
        <taxon>Pleosporales</taxon>
        <taxon>Pleosporineae</taxon>
        <taxon>Phaeosphaeriaceae</taxon>
        <taxon>Parastagonospora</taxon>
    </lineage>
</organism>
<reference evidence="8" key="1">
    <citation type="journal article" date="2021" name="BMC Genomics">
        <title>Chromosome-level genome assembly and manually-curated proteome of model necrotroph Parastagonospora nodorum Sn15 reveals a genome-wide trove of candidate effector homologs, and redundancy of virulence-related functions within an accessory chromosome.</title>
        <authorList>
            <person name="Bertazzoni S."/>
            <person name="Jones D.A.B."/>
            <person name="Phan H.T."/>
            <person name="Tan K.-C."/>
            <person name="Hane J.K."/>
        </authorList>
    </citation>
    <scope>NUCLEOTIDE SEQUENCE [LARGE SCALE GENOMIC DNA]</scope>
    <source>
        <strain evidence="8">SN15 / ATCC MYA-4574 / FGSC 10173)</strain>
    </source>
</reference>
<proteinExistence type="predicted"/>
<dbReference type="VEuPathDB" id="FungiDB:JI435_056750"/>
<dbReference type="PANTHER" id="PTHR45798:SF97">
    <property type="entry name" value="ALCOHOL-SENSITIVE RING FINGER PROTEIN 1"/>
    <property type="match status" value="1"/>
</dbReference>
<dbReference type="PANTHER" id="PTHR45798">
    <property type="entry name" value="RING-H2 FINGER PROTEIN ATL61-RELATED-RELATED"/>
    <property type="match status" value="1"/>
</dbReference>
<accession>A0A7U2F1S1</accession>
<evidence type="ECO:0000313" key="8">
    <source>
        <dbReference type="Proteomes" id="UP000663193"/>
    </source>
</evidence>
<dbReference type="RefSeq" id="XP_001796072.1">
    <property type="nucleotide sequence ID" value="XM_001796020.1"/>
</dbReference>
<dbReference type="Pfam" id="PF13639">
    <property type="entry name" value="zf-RING_2"/>
    <property type="match status" value="1"/>
</dbReference>
<evidence type="ECO:0000256" key="3">
    <source>
        <dbReference type="ARBA" id="ARBA00022833"/>
    </source>
</evidence>
<dbReference type="InterPro" id="IPR052788">
    <property type="entry name" value="RING-type_E3_ligase_ATL"/>
</dbReference>
<sequence length="290" mass="32716">MSAPPASFCPAPKTMDDFLDSGMVKVKHPAQSNCDICLEKFTTSDYAVQIRGINGCRHIFGRKCITTWLYEHSTCPVCRVKLHGSYRPPFVSSIPEELQHEEPHRFPPHPIAIYLLASLGQADSSSRDASSFTGITSYIEDALPRRQPQTFMPDLSQEAEPGSRYPTHGRAISPPLTPAARQQRRHRILTQLRMTRDSREHYEAELQNSHGYESILLQRISALLAAEARLMRELDAVPTVPAAEPVTRIIVARFSITDANTQEEGLSDTKPTSWVRRVFRKIGERFGYRS</sequence>
<evidence type="ECO:0000256" key="1">
    <source>
        <dbReference type="ARBA" id="ARBA00022723"/>
    </source>
</evidence>
<evidence type="ECO:0000256" key="5">
    <source>
        <dbReference type="SAM" id="MobiDB-lite"/>
    </source>
</evidence>
<dbReference type="PROSITE" id="PS50089">
    <property type="entry name" value="ZF_RING_2"/>
    <property type="match status" value="1"/>
</dbReference>
<evidence type="ECO:0000256" key="4">
    <source>
        <dbReference type="PROSITE-ProRule" id="PRU00175"/>
    </source>
</evidence>
<dbReference type="KEGG" id="pno:SNOG_05675"/>
<protein>
    <recommendedName>
        <fullName evidence="6">RING-type domain-containing protein</fullName>
    </recommendedName>
</protein>
<dbReference type="Gene3D" id="3.30.40.10">
    <property type="entry name" value="Zinc/RING finger domain, C3HC4 (zinc finger)"/>
    <property type="match status" value="1"/>
</dbReference>
<evidence type="ECO:0000313" key="7">
    <source>
        <dbReference type="EMBL" id="QRC96033.1"/>
    </source>
</evidence>
<dbReference type="EMBL" id="CP069028">
    <property type="protein sequence ID" value="QRC96033.1"/>
    <property type="molecule type" value="Genomic_DNA"/>
</dbReference>
<dbReference type="GO" id="GO:0008270">
    <property type="term" value="F:zinc ion binding"/>
    <property type="evidence" value="ECO:0007669"/>
    <property type="project" value="UniProtKB-KW"/>
</dbReference>